<dbReference type="PANTHER" id="PTHR44757">
    <property type="entry name" value="DIGUANYLATE CYCLASE DGCP"/>
    <property type="match status" value="1"/>
</dbReference>
<feature type="domain" description="GGDEF" evidence="3">
    <location>
        <begin position="337"/>
        <end position="470"/>
    </location>
</feature>
<dbReference type="InterPro" id="IPR052155">
    <property type="entry name" value="Biofilm_reg_signaling"/>
</dbReference>
<dbReference type="CDD" id="cd01948">
    <property type="entry name" value="EAL"/>
    <property type="match status" value="1"/>
</dbReference>
<reference evidence="4 5" key="2">
    <citation type="submission" date="2019-02" db="EMBL/GenBank/DDBJ databases">
        <title>'Lichenibacterium ramalinii' gen. nov. sp. nov., 'Lichenibacterium minor' gen. nov. sp. nov.</title>
        <authorList>
            <person name="Pankratov T."/>
        </authorList>
    </citation>
    <scope>NUCLEOTIDE SEQUENCE [LARGE SCALE GENOMIC DNA]</scope>
    <source>
        <strain evidence="4 5">RmlP026</strain>
    </source>
</reference>
<dbReference type="SUPFAM" id="SSF55785">
    <property type="entry name" value="PYP-like sensor domain (PAS domain)"/>
    <property type="match status" value="1"/>
</dbReference>
<dbReference type="OrthoDB" id="9814202at2"/>
<dbReference type="PANTHER" id="PTHR44757:SF10">
    <property type="entry name" value="MEMBRANE PROTEIN"/>
    <property type="match status" value="1"/>
</dbReference>
<keyword evidence="5" id="KW-1185">Reference proteome</keyword>
<feature type="transmembrane region" description="Helical" evidence="1">
    <location>
        <begin position="86"/>
        <end position="102"/>
    </location>
</feature>
<reference evidence="4 5" key="1">
    <citation type="submission" date="2018-12" db="EMBL/GenBank/DDBJ databases">
        <authorList>
            <person name="Grouzdev D.S."/>
            <person name="Krutkina M.S."/>
        </authorList>
    </citation>
    <scope>NUCLEOTIDE SEQUENCE [LARGE SCALE GENOMIC DNA]</scope>
    <source>
        <strain evidence="4 5">RmlP026</strain>
    </source>
</reference>
<dbReference type="PROSITE" id="PS50887">
    <property type="entry name" value="GGDEF"/>
    <property type="match status" value="1"/>
</dbReference>
<keyword evidence="1" id="KW-1133">Transmembrane helix</keyword>
<dbReference type="NCBIfam" id="TIGR00254">
    <property type="entry name" value="GGDEF"/>
    <property type="match status" value="1"/>
</dbReference>
<gene>
    <name evidence="4" type="ORF">D3273_16640</name>
</gene>
<dbReference type="InterPro" id="IPR001633">
    <property type="entry name" value="EAL_dom"/>
</dbReference>
<dbReference type="PROSITE" id="PS50883">
    <property type="entry name" value="EAL"/>
    <property type="match status" value="1"/>
</dbReference>
<evidence type="ECO:0000313" key="5">
    <source>
        <dbReference type="Proteomes" id="UP000290759"/>
    </source>
</evidence>
<organism evidence="4 5">
    <name type="scientific">Lichenibacterium minor</name>
    <dbReference type="NCBI Taxonomy" id="2316528"/>
    <lineage>
        <taxon>Bacteria</taxon>
        <taxon>Pseudomonadati</taxon>
        <taxon>Pseudomonadota</taxon>
        <taxon>Alphaproteobacteria</taxon>
        <taxon>Hyphomicrobiales</taxon>
        <taxon>Lichenihabitantaceae</taxon>
        <taxon>Lichenibacterium</taxon>
    </lineage>
</organism>
<evidence type="ECO:0000313" key="4">
    <source>
        <dbReference type="EMBL" id="RYC30881.1"/>
    </source>
</evidence>
<dbReference type="SUPFAM" id="SSF141868">
    <property type="entry name" value="EAL domain-like"/>
    <property type="match status" value="1"/>
</dbReference>
<keyword evidence="1" id="KW-0812">Transmembrane</keyword>
<dbReference type="Pfam" id="PF08448">
    <property type="entry name" value="PAS_4"/>
    <property type="match status" value="1"/>
</dbReference>
<dbReference type="SMART" id="SM00052">
    <property type="entry name" value="EAL"/>
    <property type="match status" value="1"/>
</dbReference>
<dbReference type="CDD" id="cd01949">
    <property type="entry name" value="GGDEF"/>
    <property type="match status" value="1"/>
</dbReference>
<dbReference type="SMART" id="SM00267">
    <property type="entry name" value="GGDEF"/>
    <property type="match status" value="1"/>
</dbReference>
<dbReference type="InterPro" id="IPR035965">
    <property type="entry name" value="PAS-like_dom_sf"/>
</dbReference>
<feature type="transmembrane region" description="Helical" evidence="1">
    <location>
        <begin position="109"/>
        <end position="129"/>
    </location>
</feature>
<keyword evidence="1" id="KW-0472">Membrane</keyword>
<evidence type="ECO:0000256" key="1">
    <source>
        <dbReference type="SAM" id="Phobius"/>
    </source>
</evidence>
<dbReference type="Gene3D" id="3.30.70.270">
    <property type="match status" value="1"/>
</dbReference>
<feature type="domain" description="EAL" evidence="2">
    <location>
        <begin position="479"/>
        <end position="729"/>
    </location>
</feature>
<dbReference type="InterPro" id="IPR035919">
    <property type="entry name" value="EAL_sf"/>
</dbReference>
<comment type="caution">
    <text evidence="4">The sequence shown here is derived from an EMBL/GenBank/DDBJ whole genome shotgun (WGS) entry which is preliminary data.</text>
</comment>
<dbReference type="SUPFAM" id="SSF55073">
    <property type="entry name" value="Nucleotide cyclase"/>
    <property type="match status" value="1"/>
</dbReference>
<dbReference type="Gene3D" id="3.20.20.450">
    <property type="entry name" value="EAL domain"/>
    <property type="match status" value="1"/>
</dbReference>
<dbReference type="Proteomes" id="UP000290759">
    <property type="component" value="Unassembled WGS sequence"/>
</dbReference>
<protein>
    <submittedName>
        <fullName evidence="4">EAL domain-containing protein</fullName>
    </submittedName>
</protein>
<name>A0A4Q2U718_9HYPH</name>
<dbReference type="Gene3D" id="3.30.450.20">
    <property type="entry name" value="PAS domain"/>
    <property type="match status" value="1"/>
</dbReference>
<dbReference type="EMBL" id="QYBB01000020">
    <property type="protein sequence ID" value="RYC30881.1"/>
    <property type="molecule type" value="Genomic_DNA"/>
</dbReference>
<evidence type="ECO:0000259" key="3">
    <source>
        <dbReference type="PROSITE" id="PS50887"/>
    </source>
</evidence>
<evidence type="ECO:0000259" key="2">
    <source>
        <dbReference type="PROSITE" id="PS50883"/>
    </source>
</evidence>
<dbReference type="AlphaFoldDB" id="A0A4Q2U718"/>
<dbReference type="Pfam" id="PF00563">
    <property type="entry name" value="EAL"/>
    <property type="match status" value="1"/>
</dbReference>
<dbReference type="InterPro" id="IPR000160">
    <property type="entry name" value="GGDEF_dom"/>
</dbReference>
<feature type="transmembrane region" description="Helical" evidence="1">
    <location>
        <begin position="20"/>
        <end position="41"/>
    </location>
</feature>
<feature type="transmembrane region" description="Helical" evidence="1">
    <location>
        <begin position="62"/>
        <end position="80"/>
    </location>
</feature>
<dbReference type="InterPro" id="IPR029787">
    <property type="entry name" value="Nucleotide_cyclase"/>
</dbReference>
<sequence length="732" mass="78663">MLGANAACAVVMTLSLWREVGVGLVAWCAVLLVLSLHRVLLLNRAMREPDHPFNRRSPRRSVVDAVLAALLLNGALAWILAHATGLALATVVCLLTGVFWGGSIVFAAVFPAAVAFVGVTLALSVGGILAGGHSLWHLCLAAMFASGCVLALRNARQQAGLFAAGVRQRLDLERQGDLIGLLLRDFEEQTSDWLWETDARSRLRDPSARFAQVLARPAHAIAGRALDDLLADPATPGNAVALAELGRHVAARRPFRDLVVPLRAGIEPRWWTLSGRPTVDGSGAFAGYRGVAGDITETRLAQARVEHLAHHDALTDLPNRASFCAALARALLRPERAGAAVVSLDLDGFKPVNDRYGHPVGDALLVAVAERLRAAVGPDALVARFGGDEFVVLVERPSGLGAVEALCRQVVARLAEPFLVLGEGVTVGVSVGVAFAPTDGDTEDALLKSADAALYRAKAEGRGTVRFFEPEMDRKLQERERLVQDLRGALGRDEFVLHFQPYVSAEGGAVTGCEALIRWRHPVRGLVSPADFVPLAEEQGLIGPIGAWVIERACAEAARWEAGQRVSVNVSPLQFRDRSLPGTILEALTRSGLAPWRLEVEVTETVLIDDADAALDILRQIRAMGVRVALDDFGTGYSSLSYLRRFPFNKIKIDRSFVQDLTSRDDNRVIVRAIRDIAKGLGMTITAEGVETTEQAEQLRLTGCEELQGYLFSRPLAADQLGLGEAGPGRAA</sequence>
<proteinExistence type="predicted"/>
<dbReference type="InterPro" id="IPR013656">
    <property type="entry name" value="PAS_4"/>
</dbReference>
<dbReference type="Pfam" id="PF00990">
    <property type="entry name" value="GGDEF"/>
    <property type="match status" value="1"/>
</dbReference>
<dbReference type="InterPro" id="IPR043128">
    <property type="entry name" value="Rev_trsase/Diguanyl_cyclase"/>
</dbReference>
<accession>A0A4Q2U718</accession>